<dbReference type="EMBL" id="FNZZ01000004">
    <property type="protein sequence ID" value="SEL70506.1"/>
    <property type="molecule type" value="Genomic_DNA"/>
</dbReference>
<name>A0A1H7SE73_9SPHN</name>
<dbReference type="OrthoDB" id="9809782at2"/>
<reference evidence="4" key="1">
    <citation type="submission" date="2016-10" db="EMBL/GenBank/DDBJ databases">
        <authorList>
            <person name="Varghese N."/>
            <person name="Submissions S."/>
        </authorList>
    </citation>
    <scope>NUCLEOTIDE SEQUENCE [LARGE SCALE GENOMIC DNA]</scope>
    <source>
        <strain evidence="4">JS21-1</strain>
    </source>
</reference>
<keyword evidence="1" id="KW-0812">Transmembrane</keyword>
<dbReference type="Pfam" id="PF01757">
    <property type="entry name" value="Acyl_transf_3"/>
    <property type="match status" value="1"/>
</dbReference>
<evidence type="ECO:0000313" key="3">
    <source>
        <dbReference type="EMBL" id="SEL70506.1"/>
    </source>
</evidence>
<feature type="transmembrane region" description="Helical" evidence="1">
    <location>
        <begin position="211"/>
        <end position="228"/>
    </location>
</feature>
<dbReference type="AlphaFoldDB" id="A0A1H7SE73"/>
<accession>A0A1H7SE73</accession>
<dbReference type="PANTHER" id="PTHR36927">
    <property type="entry name" value="BLR4337 PROTEIN"/>
    <property type="match status" value="1"/>
</dbReference>
<feature type="transmembrane region" description="Helical" evidence="1">
    <location>
        <begin position="278"/>
        <end position="296"/>
    </location>
</feature>
<feature type="transmembrane region" description="Helical" evidence="1">
    <location>
        <begin position="140"/>
        <end position="160"/>
    </location>
</feature>
<proteinExistence type="predicted"/>
<dbReference type="STRING" id="1855283.SAMN05216382_2527"/>
<feature type="transmembrane region" description="Helical" evidence="1">
    <location>
        <begin position="84"/>
        <end position="103"/>
    </location>
</feature>
<keyword evidence="3" id="KW-0808">Transferase</keyword>
<protein>
    <submittedName>
        <fullName evidence="3">Acyltransferase family protein</fullName>
    </submittedName>
</protein>
<dbReference type="GO" id="GO:0016747">
    <property type="term" value="F:acyltransferase activity, transferring groups other than amino-acyl groups"/>
    <property type="evidence" value="ECO:0007669"/>
    <property type="project" value="InterPro"/>
</dbReference>
<dbReference type="PANTHER" id="PTHR36927:SF3">
    <property type="entry name" value="GLUCANS BIOSYNTHESIS PROTEIN C"/>
    <property type="match status" value="1"/>
</dbReference>
<feature type="transmembrane region" description="Helical" evidence="1">
    <location>
        <begin position="240"/>
        <end position="258"/>
    </location>
</feature>
<keyword evidence="1" id="KW-1133">Transmembrane helix</keyword>
<feature type="transmembrane region" description="Helical" evidence="1">
    <location>
        <begin position="12"/>
        <end position="32"/>
    </location>
</feature>
<dbReference type="InterPro" id="IPR050623">
    <property type="entry name" value="Glucan_succinyl_AcylTrfase"/>
</dbReference>
<dbReference type="Proteomes" id="UP000199214">
    <property type="component" value="Unassembled WGS sequence"/>
</dbReference>
<feature type="transmembrane region" description="Helical" evidence="1">
    <location>
        <begin position="52"/>
        <end position="69"/>
    </location>
</feature>
<keyword evidence="4" id="KW-1185">Reference proteome</keyword>
<feature type="transmembrane region" description="Helical" evidence="1">
    <location>
        <begin position="181"/>
        <end position="199"/>
    </location>
</feature>
<gene>
    <name evidence="3" type="ORF">SAMN05216382_2527</name>
</gene>
<evidence type="ECO:0000259" key="2">
    <source>
        <dbReference type="Pfam" id="PF01757"/>
    </source>
</evidence>
<keyword evidence="1" id="KW-0472">Membrane</keyword>
<feature type="transmembrane region" description="Helical" evidence="1">
    <location>
        <begin position="342"/>
        <end position="360"/>
    </location>
</feature>
<dbReference type="InterPro" id="IPR002656">
    <property type="entry name" value="Acyl_transf_3_dom"/>
</dbReference>
<evidence type="ECO:0000313" key="4">
    <source>
        <dbReference type="Proteomes" id="UP000199214"/>
    </source>
</evidence>
<feature type="domain" description="Acyltransferase 3" evidence="2">
    <location>
        <begin position="5"/>
        <end position="357"/>
    </location>
</feature>
<evidence type="ECO:0000256" key="1">
    <source>
        <dbReference type="SAM" id="Phobius"/>
    </source>
</evidence>
<keyword evidence="3" id="KW-0012">Acyltransferase</keyword>
<sequence>MQRHYGLDWLRIGAFALLILYHVGMVFVPWDYHVKLDGPVWATVPMMASNPWRLSLLFIVSGYASRVLLKRQSSRLKFARNRTARLLVPLIFGMAVIVPPQAWVELVTKRGYPHGFAWFWLHDYFRFDARLGMPLPTWNHLWFVAYLWIYTLAITLAVAVTPKAAREAAQRGFEALFRGPVLLLAPLVWMVLVNLVLFPGGRETHAVLGDWVAHATYFPAFLFGFALARADTVLASLVRWWKLSATIAVASFALVAGIELTWPGVARAPDGVGELFSVARAVEGWFAIAALIGFADSHWNRDHRWRPMLTEAVFPFYIIHQTLIVVIGWWLRDAGLPMLTDFLILVAATVAGCWAFYLVGRRIPLVRPLIGLRRHASRRTHVDPRPAIA</sequence>
<feature type="transmembrane region" description="Helical" evidence="1">
    <location>
        <begin position="308"/>
        <end position="330"/>
    </location>
</feature>
<dbReference type="RefSeq" id="WP_093006752.1">
    <property type="nucleotide sequence ID" value="NZ_FNZZ01000004.1"/>
</dbReference>
<organism evidence="3 4">
    <name type="scientific">Sphingomonas palmae</name>
    <dbReference type="NCBI Taxonomy" id="1855283"/>
    <lineage>
        <taxon>Bacteria</taxon>
        <taxon>Pseudomonadati</taxon>
        <taxon>Pseudomonadota</taxon>
        <taxon>Alphaproteobacteria</taxon>
        <taxon>Sphingomonadales</taxon>
        <taxon>Sphingomonadaceae</taxon>
        <taxon>Sphingomonas</taxon>
    </lineage>
</organism>